<proteinExistence type="predicted"/>
<gene>
    <name evidence="2" type="ORF">HHL27_13210</name>
</gene>
<evidence type="ECO:0008006" key="4">
    <source>
        <dbReference type="Google" id="ProtNLM"/>
    </source>
</evidence>
<dbReference type="AlphaFoldDB" id="A0A7Y0G9W3"/>
<sequence length="268" mass="28004">MTTLDSSTAWSSATRMVAANRDVLAPIAGVFFFLPGLIGAIFVPAPAVQSGMNEAQMIDAMQSYYAGSLPLLILLSLIPMAGMLTMLVAMIDASRPTIGEAIRRSFRALPAYFAGQLLVALALTPAVLLIVGLLGAVLPAALAVAIAMAVLLWPVMRTMLIGPILASGRERSPIAAIRESMRLTRGNSGRMLAFIGLAGFLFLVVYGLVMMVVGVVLVLVSGGEPQRVLAEAISGVLIAAAYTYFVAILAAIHEQLAGRDTTPASTFG</sequence>
<feature type="transmembrane region" description="Helical" evidence="1">
    <location>
        <begin position="137"/>
        <end position="155"/>
    </location>
</feature>
<accession>A0A7Y0G9W3</accession>
<evidence type="ECO:0000313" key="2">
    <source>
        <dbReference type="EMBL" id="NML94626.1"/>
    </source>
</evidence>
<keyword evidence="1" id="KW-0472">Membrane</keyword>
<dbReference type="Proteomes" id="UP000583556">
    <property type="component" value="Unassembled WGS sequence"/>
</dbReference>
<name>A0A7Y0G9W3_9SPHN</name>
<organism evidence="2 3">
    <name type="scientific">Novosphingobium olei</name>
    <dbReference type="NCBI Taxonomy" id="2728851"/>
    <lineage>
        <taxon>Bacteria</taxon>
        <taxon>Pseudomonadati</taxon>
        <taxon>Pseudomonadota</taxon>
        <taxon>Alphaproteobacteria</taxon>
        <taxon>Sphingomonadales</taxon>
        <taxon>Sphingomonadaceae</taxon>
        <taxon>Novosphingobium</taxon>
    </lineage>
</organism>
<dbReference type="EMBL" id="JABBGM010000005">
    <property type="protein sequence ID" value="NML94626.1"/>
    <property type="molecule type" value="Genomic_DNA"/>
</dbReference>
<feature type="transmembrane region" description="Helical" evidence="1">
    <location>
        <begin position="65"/>
        <end position="90"/>
    </location>
</feature>
<evidence type="ECO:0000256" key="1">
    <source>
        <dbReference type="SAM" id="Phobius"/>
    </source>
</evidence>
<feature type="transmembrane region" description="Helical" evidence="1">
    <location>
        <begin position="191"/>
        <end position="220"/>
    </location>
</feature>
<feature type="transmembrane region" description="Helical" evidence="1">
    <location>
        <begin position="111"/>
        <end position="131"/>
    </location>
</feature>
<keyword evidence="1" id="KW-0812">Transmembrane</keyword>
<evidence type="ECO:0000313" key="3">
    <source>
        <dbReference type="Proteomes" id="UP000583556"/>
    </source>
</evidence>
<feature type="transmembrane region" description="Helical" evidence="1">
    <location>
        <begin position="232"/>
        <end position="252"/>
    </location>
</feature>
<keyword evidence="1" id="KW-1133">Transmembrane helix</keyword>
<dbReference type="RefSeq" id="WP_169493894.1">
    <property type="nucleotide sequence ID" value="NZ_JABBGM010000005.1"/>
</dbReference>
<feature type="transmembrane region" description="Helical" evidence="1">
    <location>
        <begin position="23"/>
        <end position="45"/>
    </location>
</feature>
<keyword evidence="3" id="KW-1185">Reference proteome</keyword>
<comment type="caution">
    <text evidence="2">The sequence shown here is derived from an EMBL/GenBank/DDBJ whole genome shotgun (WGS) entry which is preliminary data.</text>
</comment>
<protein>
    <recommendedName>
        <fullName evidence="4">Glycerophosphoryl diester phosphodiesterase membrane domain-containing protein</fullName>
    </recommendedName>
</protein>
<reference evidence="2 3" key="1">
    <citation type="submission" date="2020-04" db="EMBL/GenBank/DDBJ databases">
        <title>Novosphingobium sp. TW-4 isolated from soil.</title>
        <authorList>
            <person name="Dahal R.H."/>
            <person name="Chaudhary D.K."/>
        </authorList>
    </citation>
    <scope>NUCLEOTIDE SEQUENCE [LARGE SCALE GENOMIC DNA]</scope>
    <source>
        <strain evidence="2 3">TW-4</strain>
    </source>
</reference>